<sequence length="723" mass="78023">MIRRNRLTPLAALIPALMAMQSLPASAGDHHAAEIQEQEAIGRHQYKVVAPSEDLAVKAKISFHAQLISEDREHGHILMSLTAEEVEKLKAFGFEVTLEPVASPSLLDSSSAPLIGPNAVPGFSCYKTVEETYAAAEDFEQQYPDLVEWIDVGNSWQKNAGNGGYDIKVLKLTNKNNSSANKPVLFANSAIHARELATAPLNLDFARYLLEGYGTDADATWILDHHEVHLMLQSNPDGRKRAESQANGSLPDGYMWRKNDNSNYCSSSSRSRGADLNRNFTFSWGSVNGGSSGNPCDFTYRGPTPGSEPETQAIEGYIRNLWPDLRGPGDNDAAPATTSGIHIDIHSFSELVLWPWGTTSQPAPNGTALQTLGRKFAFFNGYMPQQSVGLYPTDGTSDSVSYGELGVPSYTFELGTAFRQSCSSYASTIKPDNLPALIYAAKVVRTPYITPAGPDVLDITLSGDAASTGVLAGTAVDLRVSTSDTRFSSRNGSEGTQTIQAVEYYIGKAPWEPNAVPTALAAEDGSFNQKTEAAVATIDTTGLPLGKHLVYIRAQDANGTWGAVSAEFINIVDDVPAGNYCDAKGTDFSYEWIEEVRVGAFSKNSGQATQGYSDFTSEVINLSPGSTSFTLTPGFNNSSGYRERWKIWLDLNADGDFDDAGETLFSSASGSSAPVNSSFTLAAPTQEVKTRMRIAMRYNNAPSVCGDFDYGEVEDYSVVISPR</sequence>
<keyword evidence="3" id="KW-0479">Metal-binding</keyword>
<feature type="chain" id="PRO_5012713810" evidence="6">
    <location>
        <begin position="28"/>
        <end position="723"/>
    </location>
</feature>
<feature type="signal peptide" evidence="6">
    <location>
        <begin position="1"/>
        <end position="27"/>
    </location>
</feature>
<evidence type="ECO:0000256" key="6">
    <source>
        <dbReference type="SAM" id="SignalP"/>
    </source>
</evidence>
<dbReference type="InterPro" id="IPR045474">
    <property type="entry name" value="GEVED"/>
</dbReference>
<dbReference type="GO" id="GO:0004181">
    <property type="term" value="F:metallocarboxypeptidase activity"/>
    <property type="evidence" value="ECO:0007669"/>
    <property type="project" value="InterPro"/>
</dbReference>
<evidence type="ECO:0000313" key="9">
    <source>
        <dbReference type="Proteomes" id="UP000202440"/>
    </source>
</evidence>
<dbReference type="GO" id="GO:0008270">
    <property type="term" value="F:zinc ion binding"/>
    <property type="evidence" value="ECO:0007669"/>
    <property type="project" value="InterPro"/>
</dbReference>
<evidence type="ECO:0000259" key="7">
    <source>
        <dbReference type="PROSITE" id="PS52035"/>
    </source>
</evidence>
<keyword evidence="6" id="KW-0732">Signal</keyword>
<keyword evidence="8" id="KW-0121">Carboxypeptidase</keyword>
<protein>
    <submittedName>
        <fullName evidence="8">Carboxypeptidase</fullName>
    </submittedName>
</protein>
<dbReference type="SUPFAM" id="SSF53187">
    <property type="entry name" value="Zn-dependent exopeptidases"/>
    <property type="match status" value="1"/>
</dbReference>
<keyword evidence="8" id="KW-0645">Protease</keyword>
<dbReference type="PROSITE" id="PS00133">
    <property type="entry name" value="CARBOXYPEPT_ZN_2"/>
    <property type="match status" value="1"/>
</dbReference>
<dbReference type="SMART" id="SM00631">
    <property type="entry name" value="Zn_pept"/>
    <property type="match status" value="1"/>
</dbReference>
<name>A0A222FEC4_9GAMM</name>
<dbReference type="Proteomes" id="UP000202440">
    <property type="component" value="Chromosome"/>
</dbReference>
<dbReference type="InterPro" id="IPR000834">
    <property type="entry name" value="Peptidase_M14"/>
</dbReference>
<dbReference type="CDD" id="cd06226">
    <property type="entry name" value="M14_CPT_like"/>
    <property type="match status" value="1"/>
</dbReference>
<organism evidence="8 9">
    <name type="scientific">Bacterioplanes sanyensis</name>
    <dbReference type="NCBI Taxonomy" id="1249553"/>
    <lineage>
        <taxon>Bacteria</taxon>
        <taxon>Pseudomonadati</taxon>
        <taxon>Pseudomonadota</taxon>
        <taxon>Gammaproteobacteria</taxon>
        <taxon>Oceanospirillales</taxon>
        <taxon>Oceanospirillaceae</taxon>
        <taxon>Bacterioplanes</taxon>
    </lineage>
</organism>
<dbReference type="GO" id="GO:0005615">
    <property type="term" value="C:extracellular space"/>
    <property type="evidence" value="ECO:0007669"/>
    <property type="project" value="TreeGrafter"/>
</dbReference>
<dbReference type="Pfam" id="PF20009">
    <property type="entry name" value="GEVED"/>
    <property type="match status" value="1"/>
</dbReference>
<reference evidence="8 9" key="1">
    <citation type="submission" date="2017-07" db="EMBL/GenBank/DDBJ databases">
        <title>Annotated genome sequence of Bacterioplanes sanyensis isolated from Red Sea.</title>
        <authorList>
            <person name="Rehman Z.U."/>
        </authorList>
    </citation>
    <scope>NUCLEOTIDE SEQUENCE [LARGE SCALE GENOMIC DNA]</scope>
    <source>
        <strain evidence="8 9">NV9</strain>
    </source>
</reference>
<feature type="domain" description="Peptidase M14" evidence="7">
    <location>
        <begin position="125"/>
        <end position="443"/>
    </location>
</feature>
<feature type="active site" description="Proton donor/acceptor" evidence="5">
    <location>
        <position position="413"/>
    </location>
</feature>
<evidence type="ECO:0000256" key="2">
    <source>
        <dbReference type="ARBA" id="ARBA00005988"/>
    </source>
</evidence>
<evidence type="ECO:0000256" key="1">
    <source>
        <dbReference type="ARBA" id="ARBA00001947"/>
    </source>
</evidence>
<dbReference type="AlphaFoldDB" id="A0A222FEC4"/>
<comment type="similarity">
    <text evidence="2 5">Belongs to the peptidase M14 family.</text>
</comment>
<gene>
    <name evidence="8" type="ORF">CHH28_01575</name>
</gene>
<dbReference type="Gene3D" id="3.40.630.10">
    <property type="entry name" value="Zn peptidases"/>
    <property type="match status" value="1"/>
</dbReference>
<dbReference type="OrthoDB" id="9811296at2"/>
<dbReference type="PANTHER" id="PTHR11705:SF119">
    <property type="entry name" value="OS02G0119300 PROTEIN"/>
    <property type="match status" value="1"/>
</dbReference>
<accession>A0A222FEC4</accession>
<evidence type="ECO:0000256" key="5">
    <source>
        <dbReference type="PROSITE-ProRule" id="PRU01379"/>
    </source>
</evidence>
<comment type="cofactor">
    <cofactor evidence="1">
        <name>Zn(2+)</name>
        <dbReference type="ChEBI" id="CHEBI:29105"/>
    </cofactor>
</comment>
<dbReference type="PROSITE" id="PS52035">
    <property type="entry name" value="PEPTIDASE_M14"/>
    <property type="match status" value="1"/>
</dbReference>
<keyword evidence="4" id="KW-0862">Zinc</keyword>
<dbReference type="InterPro" id="IPR057247">
    <property type="entry name" value="CARBOXYPEPT_ZN_2"/>
</dbReference>
<dbReference type="KEGG" id="bsan:CHH28_01575"/>
<evidence type="ECO:0000256" key="3">
    <source>
        <dbReference type="ARBA" id="ARBA00022723"/>
    </source>
</evidence>
<proteinExistence type="inferred from homology"/>
<keyword evidence="8" id="KW-0378">Hydrolase</keyword>
<evidence type="ECO:0000256" key="4">
    <source>
        <dbReference type="ARBA" id="ARBA00022833"/>
    </source>
</evidence>
<dbReference type="GO" id="GO:0006508">
    <property type="term" value="P:proteolysis"/>
    <property type="evidence" value="ECO:0007669"/>
    <property type="project" value="InterPro"/>
</dbReference>
<dbReference type="EMBL" id="CP022530">
    <property type="protein sequence ID" value="ASP37447.1"/>
    <property type="molecule type" value="Genomic_DNA"/>
</dbReference>
<evidence type="ECO:0000313" key="8">
    <source>
        <dbReference type="EMBL" id="ASP37447.1"/>
    </source>
</evidence>
<keyword evidence="9" id="KW-1185">Reference proteome</keyword>
<dbReference type="PANTHER" id="PTHR11705">
    <property type="entry name" value="PROTEASE FAMILY M14 CARBOXYPEPTIDASE A,B"/>
    <property type="match status" value="1"/>
</dbReference>
<dbReference type="Pfam" id="PF00246">
    <property type="entry name" value="Peptidase_M14"/>
    <property type="match status" value="1"/>
</dbReference>